<gene>
    <name evidence="2" type="ORF">HPB52_016311</name>
</gene>
<name>A0A9D4T298_RHISA</name>
<keyword evidence="3" id="KW-1185">Reference proteome</keyword>
<evidence type="ECO:0000256" key="1">
    <source>
        <dbReference type="SAM" id="Phobius"/>
    </source>
</evidence>
<dbReference type="Proteomes" id="UP000821837">
    <property type="component" value="Unassembled WGS sequence"/>
</dbReference>
<evidence type="ECO:0000313" key="2">
    <source>
        <dbReference type="EMBL" id="KAH7969256.1"/>
    </source>
</evidence>
<keyword evidence="1" id="KW-1133">Transmembrane helix</keyword>
<keyword evidence="1" id="KW-0472">Membrane</keyword>
<keyword evidence="1" id="KW-0812">Transmembrane</keyword>
<proteinExistence type="predicted"/>
<organism evidence="2 3">
    <name type="scientific">Rhipicephalus sanguineus</name>
    <name type="common">Brown dog tick</name>
    <name type="synonym">Ixodes sanguineus</name>
    <dbReference type="NCBI Taxonomy" id="34632"/>
    <lineage>
        <taxon>Eukaryota</taxon>
        <taxon>Metazoa</taxon>
        <taxon>Ecdysozoa</taxon>
        <taxon>Arthropoda</taxon>
        <taxon>Chelicerata</taxon>
        <taxon>Arachnida</taxon>
        <taxon>Acari</taxon>
        <taxon>Parasitiformes</taxon>
        <taxon>Ixodida</taxon>
        <taxon>Ixodoidea</taxon>
        <taxon>Ixodidae</taxon>
        <taxon>Rhipicephalinae</taxon>
        <taxon>Rhipicephalus</taxon>
        <taxon>Rhipicephalus</taxon>
    </lineage>
</organism>
<evidence type="ECO:0000313" key="3">
    <source>
        <dbReference type="Proteomes" id="UP000821837"/>
    </source>
</evidence>
<accession>A0A9D4T298</accession>
<reference evidence="2" key="2">
    <citation type="submission" date="2021-09" db="EMBL/GenBank/DDBJ databases">
        <authorList>
            <person name="Jia N."/>
            <person name="Wang J."/>
            <person name="Shi W."/>
            <person name="Du L."/>
            <person name="Sun Y."/>
            <person name="Zhan W."/>
            <person name="Jiang J."/>
            <person name="Wang Q."/>
            <person name="Zhang B."/>
            <person name="Ji P."/>
            <person name="Sakyi L.B."/>
            <person name="Cui X."/>
            <person name="Yuan T."/>
            <person name="Jiang B."/>
            <person name="Yang W."/>
            <person name="Lam T.T.-Y."/>
            <person name="Chang Q."/>
            <person name="Ding S."/>
            <person name="Wang X."/>
            <person name="Zhu J."/>
            <person name="Ruan X."/>
            <person name="Zhao L."/>
            <person name="Wei J."/>
            <person name="Que T."/>
            <person name="Du C."/>
            <person name="Cheng J."/>
            <person name="Dai P."/>
            <person name="Han X."/>
            <person name="Huang E."/>
            <person name="Gao Y."/>
            <person name="Liu J."/>
            <person name="Shao H."/>
            <person name="Ye R."/>
            <person name="Li L."/>
            <person name="Wei W."/>
            <person name="Wang X."/>
            <person name="Wang C."/>
            <person name="Huo Q."/>
            <person name="Li W."/>
            <person name="Guo W."/>
            <person name="Chen H."/>
            <person name="Chen S."/>
            <person name="Zhou L."/>
            <person name="Zhou L."/>
            <person name="Ni X."/>
            <person name="Tian J."/>
            <person name="Zhou Y."/>
            <person name="Sheng Y."/>
            <person name="Liu T."/>
            <person name="Pan Y."/>
            <person name="Xia L."/>
            <person name="Li J."/>
            <person name="Zhao F."/>
            <person name="Cao W."/>
        </authorList>
    </citation>
    <scope>NUCLEOTIDE SEQUENCE</scope>
    <source>
        <strain evidence="2">Rsan-2018</strain>
        <tissue evidence="2">Larvae</tissue>
    </source>
</reference>
<protein>
    <submittedName>
        <fullName evidence="2">Uncharacterized protein</fullName>
    </submittedName>
</protein>
<sequence length="310" mass="34943">MAASKETHARTVLMLSHLDTERIYPRVNEFPIAVKFLVLTNRTIRCEFYIYYDKQKCGVPSEQKSYFTAMRRSVYLPFLSRVQAVHRSWIMKISKLAKYQLIISSENSSQTLRDFPEALCNVAVISSRGINVPEDRYRRCGLRKDVTAARFADLKVVRPPKFPKNQKYIAGDLRRGFREDNDKPEALALLDVYRALNNTVHVTAVKHEAAIVEKSVDLLLLPSQAAAYRSMAVVSWLLGMLILGTYVQTSITAIRVVPSASPPIKTLEELSPYADDDEEVSAASQWGLVPSNDLCTLLQVAAIHALNPTR</sequence>
<dbReference type="EMBL" id="JABSTV010001248">
    <property type="protein sequence ID" value="KAH7969256.1"/>
    <property type="molecule type" value="Genomic_DNA"/>
</dbReference>
<reference evidence="2" key="1">
    <citation type="journal article" date="2020" name="Cell">
        <title>Large-Scale Comparative Analyses of Tick Genomes Elucidate Their Genetic Diversity and Vector Capacities.</title>
        <authorList>
            <consortium name="Tick Genome and Microbiome Consortium (TIGMIC)"/>
            <person name="Jia N."/>
            <person name="Wang J."/>
            <person name="Shi W."/>
            <person name="Du L."/>
            <person name="Sun Y."/>
            <person name="Zhan W."/>
            <person name="Jiang J.F."/>
            <person name="Wang Q."/>
            <person name="Zhang B."/>
            <person name="Ji P."/>
            <person name="Bell-Sakyi L."/>
            <person name="Cui X.M."/>
            <person name="Yuan T.T."/>
            <person name="Jiang B.G."/>
            <person name="Yang W.F."/>
            <person name="Lam T.T."/>
            <person name="Chang Q.C."/>
            <person name="Ding S.J."/>
            <person name="Wang X.J."/>
            <person name="Zhu J.G."/>
            <person name="Ruan X.D."/>
            <person name="Zhao L."/>
            <person name="Wei J.T."/>
            <person name="Ye R.Z."/>
            <person name="Que T.C."/>
            <person name="Du C.H."/>
            <person name="Zhou Y.H."/>
            <person name="Cheng J.X."/>
            <person name="Dai P.F."/>
            <person name="Guo W.B."/>
            <person name="Han X.H."/>
            <person name="Huang E.J."/>
            <person name="Li L.F."/>
            <person name="Wei W."/>
            <person name="Gao Y.C."/>
            <person name="Liu J.Z."/>
            <person name="Shao H.Z."/>
            <person name="Wang X."/>
            <person name="Wang C.C."/>
            <person name="Yang T.C."/>
            <person name="Huo Q.B."/>
            <person name="Li W."/>
            <person name="Chen H.Y."/>
            <person name="Chen S.E."/>
            <person name="Zhou L.G."/>
            <person name="Ni X.B."/>
            <person name="Tian J.H."/>
            <person name="Sheng Y."/>
            <person name="Liu T."/>
            <person name="Pan Y.S."/>
            <person name="Xia L.Y."/>
            <person name="Li J."/>
            <person name="Zhao F."/>
            <person name="Cao W.C."/>
        </authorList>
    </citation>
    <scope>NUCLEOTIDE SEQUENCE</scope>
    <source>
        <strain evidence="2">Rsan-2018</strain>
    </source>
</reference>
<dbReference type="AlphaFoldDB" id="A0A9D4T298"/>
<feature type="transmembrane region" description="Helical" evidence="1">
    <location>
        <begin position="226"/>
        <end position="247"/>
    </location>
</feature>
<comment type="caution">
    <text evidence="2">The sequence shown here is derived from an EMBL/GenBank/DDBJ whole genome shotgun (WGS) entry which is preliminary data.</text>
</comment>